<dbReference type="EMBL" id="LR798202">
    <property type="protein sequence ID" value="CAB5170964.1"/>
    <property type="molecule type" value="Genomic_DNA"/>
</dbReference>
<protein>
    <submittedName>
        <fullName evidence="1">Uncharacterized protein</fullName>
    </submittedName>
</protein>
<evidence type="ECO:0000313" key="1">
    <source>
        <dbReference type="EMBL" id="CAB4121254.1"/>
    </source>
</evidence>
<organism evidence="1">
    <name type="scientific">uncultured Caudovirales phage</name>
    <dbReference type="NCBI Taxonomy" id="2100421"/>
    <lineage>
        <taxon>Viruses</taxon>
        <taxon>Duplodnaviria</taxon>
        <taxon>Heunggongvirae</taxon>
        <taxon>Uroviricota</taxon>
        <taxon>Caudoviricetes</taxon>
        <taxon>Peduoviridae</taxon>
        <taxon>Maltschvirus</taxon>
        <taxon>Maltschvirus maltsch</taxon>
    </lineage>
</organism>
<sequence length="202" mass="22913">MLDCSPAKIIEYRERYDWDFWQLRTPLTNYARCPGVPYGLDNGCFKTFDRKAWERLVFQAQLEKKEDQPVFVTLPDVVGDAQRTVELFHHFRWGTAGLKRCLVLQDGIGRVALDWYMFDAVFIGGTDAFKVSAEARSAARTAKMLGKWVHVGRVNTAARVLDWIDLADSLDGSGISRYDHMLEGVLMALKGEHPQTQLGITA</sequence>
<evidence type="ECO:0000313" key="2">
    <source>
        <dbReference type="EMBL" id="CAB5170964.1"/>
    </source>
</evidence>
<reference evidence="1" key="1">
    <citation type="submission" date="2020-04" db="EMBL/GenBank/DDBJ databases">
        <authorList>
            <person name="Chiriac C."/>
            <person name="Salcher M."/>
            <person name="Ghai R."/>
            <person name="Kavagutti S V."/>
        </authorList>
    </citation>
    <scope>NUCLEOTIDE SEQUENCE</scope>
</reference>
<dbReference type="EMBL" id="LR796144">
    <property type="protein sequence ID" value="CAB4121254.1"/>
    <property type="molecule type" value="Genomic_DNA"/>
</dbReference>
<name>A0A6J5KGY2_9CAUD</name>
<accession>A0A6J5KGY2</accession>
<proteinExistence type="predicted"/>
<gene>
    <name evidence="2" type="ORF">UFOVP154_60</name>
    <name evidence="1" type="ORF">UFOVP8_45</name>
</gene>